<dbReference type="GO" id="GO:0016740">
    <property type="term" value="F:transferase activity"/>
    <property type="evidence" value="ECO:0007669"/>
    <property type="project" value="UniProtKB-KW"/>
</dbReference>
<dbReference type="InterPro" id="IPR029058">
    <property type="entry name" value="AB_hydrolase_fold"/>
</dbReference>
<dbReference type="Gene3D" id="3.40.50.1820">
    <property type="entry name" value="alpha/beta hydrolase"/>
    <property type="match status" value="1"/>
</dbReference>
<dbReference type="EMBL" id="JAGIOO010000001">
    <property type="protein sequence ID" value="MBP2472078.1"/>
    <property type="molecule type" value="Genomic_DNA"/>
</dbReference>
<dbReference type="Gene3D" id="3.30.1310.20">
    <property type="entry name" value="PRTase-like"/>
    <property type="match status" value="1"/>
</dbReference>
<sequence length="439" mass="46289">MAFSDRREAGGRLAERLGHLRGEDVVVLGVPHGGTPVADEVARRIGGVPCAVPVVRIVSPRPPWATLGAVGESGVRVLDGDAIRQAGLDAGQLAAAERVARAELARLREVLRGISSPRDLHGRTAVVVDDGIASGVTARAACQVARARGADRLVFATPVCAPAAAARVAELAEELVYLQAPRWFAEVGQHYRDFRAVTDNELAGFLRRPAVRANGVAGERTRTGPLGLPGVLQVPGQPRGLVVLAHASASARPGAWPGHVAGRLNQHRFATLSVDLLTGQNDARQVGAADSHVLALRLAGVLHRLREHEATRGLATGLLGIGLGTAVVLRTAAERGTAVRAIVVGGGRPDLRLSVLDRVQSATLFLVPCLDERGLDRAVRARERIRGESRAELVPDADHDFTTATARGWLARLACSWFSAQLVSGSRALVRPRPPQQAG</sequence>
<keyword evidence="3" id="KW-1185">Reference proteome</keyword>
<comment type="caution">
    <text evidence="2">The sequence shown here is derived from an EMBL/GenBank/DDBJ whole genome shotgun (WGS) entry which is preliminary data.</text>
</comment>
<name>A0ABS5A642_9PSEU</name>
<evidence type="ECO:0000313" key="3">
    <source>
        <dbReference type="Proteomes" id="UP001519363"/>
    </source>
</evidence>
<reference evidence="2 3" key="1">
    <citation type="submission" date="2021-03" db="EMBL/GenBank/DDBJ databases">
        <title>Sequencing the genomes of 1000 actinobacteria strains.</title>
        <authorList>
            <person name="Klenk H.-P."/>
        </authorList>
    </citation>
    <scope>NUCLEOTIDE SEQUENCE [LARGE SCALE GENOMIC DNA]</scope>
    <source>
        <strain evidence="2 3">DSM 44580</strain>
    </source>
</reference>
<dbReference type="CDD" id="cd06223">
    <property type="entry name" value="PRTases_typeI"/>
    <property type="match status" value="1"/>
</dbReference>
<keyword evidence="2" id="KW-0808">Transferase</keyword>
<dbReference type="Gene3D" id="3.40.50.2020">
    <property type="match status" value="1"/>
</dbReference>
<dbReference type="Pfam" id="PF00156">
    <property type="entry name" value="Pribosyltran"/>
    <property type="match status" value="1"/>
</dbReference>
<accession>A0ABS5A642</accession>
<feature type="domain" description="Phosphoribosyltransferase" evidence="1">
    <location>
        <begin position="13"/>
        <end position="173"/>
    </location>
</feature>
<gene>
    <name evidence="2" type="ORF">JOF53_000950</name>
</gene>
<evidence type="ECO:0000313" key="2">
    <source>
        <dbReference type="EMBL" id="MBP2472078.1"/>
    </source>
</evidence>
<dbReference type="InterPro" id="IPR000836">
    <property type="entry name" value="PRTase_dom"/>
</dbReference>
<dbReference type="SUPFAM" id="SSF53474">
    <property type="entry name" value="alpha/beta-Hydrolases"/>
    <property type="match status" value="1"/>
</dbReference>
<proteinExistence type="predicted"/>
<dbReference type="RefSeq" id="WP_158103336.1">
    <property type="nucleotide sequence ID" value="NZ_JAGIOO010000001.1"/>
</dbReference>
<dbReference type="SUPFAM" id="SSF53271">
    <property type="entry name" value="PRTase-like"/>
    <property type="match status" value="1"/>
</dbReference>
<dbReference type="Proteomes" id="UP001519363">
    <property type="component" value="Unassembled WGS sequence"/>
</dbReference>
<evidence type="ECO:0000259" key="1">
    <source>
        <dbReference type="Pfam" id="PF00156"/>
    </source>
</evidence>
<organism evidence="2 3">
    <name type="scientific">Crossiella equi</name>
    <dbReference type="NCBI Taxonomy" id="130796"/>
    <lineage>
        <taxon>Bacteria</taxon>
        <taxon>Bacillati</taxon>
        <taxon>Actinomycetota</taxon>
        <taxon>Actinomycetes</taxon>
        <taxon>Pseudonocardiales</taxon>
        <taxon>Pseudonocardiaceae</taxon>
        <taxon>Crossiella</taxon>
    </lineage>
</organism>
<protein>
    <submittedName>
        <fullName evidence="2">Phosphoribosyl transferase</fullName>
    </submittedName>
</protein>
<dbReference type="InterPro" id="IPR029057">
    <property type="entry name" value="PRTase-like"/>
</dbReference>